<dbReference type="OrthoDB" id="40137at2759"/>
<feature type="non-terminal residue" evidence="1">
    <location>
        <position position="100"/>
    </location>
</feature>
<organism evidence="1 2">
    <name type="scientific">Sphaeroforma arctica JP610</name>
    <dbReference type="NCBI Taxonomy" id="667725"/>
    <lineage>
        <taxon>Eukaryota</taxon>
        <taxon>Ichthyosporea</taxon>
        <taxon>Ichthyophonida</taxon>
        <taxon>Sphaeroforma</taxon>
    </lineage>
</organism>
<accession>A0A0L0F4T5</accession>
<dbReference type="AlphaFoldDB" id="A0A0L0F4T5"/>
<keyword evidence="2" id="KW-1185">Reference proteome</keyword>
<evidence type="ECO:0000313" key="2">
    <source>
        <dbReference type="Proteomes" id="UP000054560"/>
    </source>
</evidence>
<name>A0A0L0F4T5_9EUKA</name>
<dbReference type="GeneID" id="25916754"/>
<dbReference type="EMBL" id="KQ249268">
    <property type="protein sequence ID" value="KNC71213.1"/>
    <property type="molecule type" value="Genomic_DNA"/>
</dbReference>
<proteinExistence type="predicted"/>
<protein>
    <submittedName>
        <fullName evidence="1">Uncharacterized protein</fullName>
    </submittedName>
</protein>
<dbReference type="RefSeq" id="XP_014145115.1">
    <property type="nucleotide sequence ID" value="XM_014289640.1"/>
</dbReference>
<gene>
    <name evidence="1" type="ORF">SARC_16250</name>
</gene>
<evidence type="ECO:0000313" key="1">
    <source>
        <dbReference type="EMBL" id="KNC71213.1"/>
    </source>
</evidence>
<sequence>MSYLRLMHICTPTTKGSRATDKSFGGAVSLVLGAGNVNSITGGDILFKLFNEQEVVLLKWNPVNDYSDANMLAAYKPFFDAGVVEAVREDGTLGMIRGGP</sequence>
<dbReference type="Proteomes" id="UP000054560">
    <property type="component" value="Unassembled WGS sequence"/>
</dbReference>
<dbReference type="STRING" id="667725.A0A0L0F4T5"/>
<reference evidence="1 2" key="1">
    <citation type="submission" date="2011-02" db="EMBL/GenBank/DDBJ databases">
        <title>The Genome Sequence of Sphaeroforma arctica JP610.</title>
        <authorList>
            <consortium name="The Broad Institute Genome Sequencing Platform"/>
            <person name="Russ C."/>
            <person name="Cuomo C."/>
            <person name="Young S.K."/>
            <person name="Zeng Q."/>
            <person name="Gargeya S."/>
            <person name="Alvarado L."/>
            <person name="Berlin A."/>
            <person name="Chapman S.B."/>
            <person name="Chen Z."/>
            <person name="Freedman E."/>
            <person name="Gellesch M."/>
            <person name="Goldberg J."/>
            <person name="Griggs A."/>
            <person name="Gujja S."/>
            <person name="Heilman E."/>
            <person name="Heiman D."/>
            <person name="Howarth C."/>
            <person name="Mehta T."/>
            <person name="Neiman D."/>
            <person name="Pearson M."/>
            <person name="Roberts A."/>
            <person name="Saif S."/>
            <person name="Shea T."/>
            <person name="Shenoy N."/>
            <person name="Sisk P."/>
            <person name="Stolte C."/>
            <person name="Sykes S."/>
            <person name="White J."/>
            <person name="Yandava C."/>
            <person name="Burger G."/>
            <person name="Gray M.W."/>
            <person name="Holland P.W.H."/>
            <person name="King N."/>
            <person name="Lang F.B.F."/>
            <person name="Roger A.J."/>
            <person name="Ruiz-Trillo I."/>
            <person name="Haas B."/>
            <person name="Nusbaum C."/>
            <person name="Birren B."/>
        </authorList>
    </citation>
    <scope>NUCLEOTIDE SEQUENCE [LARGE SCALE GENOMIC DNA]</scope>
    <source>
        <strain evidence="1 2">JP610</strain>
    </source>
</reference>